<evidence type="ECO:0000313" key="1">
    <source>
        <dbReference type="EMBL" id="GAH21311.1"/>
    </source>
</evidence>
<comment type="caution">
    <text evidence="1">The sequence shown here is derived from an EMBL/GenBank/DDBJ whole genome shotgun (WGS) entry which is preliminary data.</text>
</comment>
<gene>
    <name evidence="1" type="ORF">S03H2_04599</name>
</gene>
<proteinExistence type="predicted"/>
<dbReference type="EMBL" id="BARU01001841">
    <property type="protein sequence ID" value="GAH21311.1"/>
    <property type="molecule type" value="Genomic_DNA"/>
</dbReference>
<organism evidence="1">
    <name type="scientific">marine sediment metagenome</name>
    <dbReference type="NCBI Taxonomy" id="412755"/>
    <lineage>
        <taxon>unclassified sequences</taxon>
        <taxon>metagenomes</taxon>
        <taxon>ecological metagenomes</taxon>
    </lineage>
</organism>
<reference evidence="1" key="1">
    <citation type="journal article" date="2014" name="Front. Microbiol.">
        <title>High frequency of phylogenetically diverse reductive dehalogenase-homologous genes in deep subseafloor sedimentary metagenomes.</title>
        <authorList>
            <person name="Kawai M."/>
            <person name="Futagami T."/>
            <person name="Toyoda A."/>
            <person name="Takaki Y."/>
            <person name="Nishi S."/>
            <person name="Hori S."/>
            <person name="Arai W."/>
            <person name="Tsubouchi T."/>
            <person name="Morono Y."/>
            <person name="Uchiyama I."/>
            <person name="Ito T."/>
            <person name="Fujiyama A."/>
            <person name="Inagaki F."/>
            <person name="Takami H."/>
        </authorList>
    </citation>
    <scope>NUCLEOTIDE SEQUENCE</scope>
    <source>
        <strain evidence="1">Expedition CK06-06</strain>
    </source>
</reference>
<sequence>KVFNSDKLNNSAISLFNYWRKVFILFKLGCREESFLNYYKILEYFLTKNKPDEAVGNLIKKFSLSNQKIAKRLLESFIEIRNHWDIAHKRIKRLQKDRYAIPRDEFFNISFYDHLWEKHDDIKEISRFLIYKYLGIEKIQLLINKTNALTIELINDD</sequence>
<dbReference type="AlphaFoldDB" id="X1DK86"/>
<feature type="non-terminal residue" evidence="1">
    <location>
        <position position="1"/>
    </location>
</feature>
<protein>
    <submittedName>
        <fullName evidence="1">Uncharacterized protein</fullName>
    </submittedName>
</protein>
<name>X1DK86_9ZZZZ</name>
<accession>X1DK86</accession>